<dbReference type="KEGG" id="lkm:EFP84_04485"/>
<dbReference type="PROSITE" id="PS51257">
    <property type="entry name" value="PROKAR_LIPOPROTEIN"/>
    <property type="match status" value="1"/>
</dbReference>
<organism evidence="2 3">
    <name type="scientific">Leptospira kmetyi</name>
    <dbReference type="NCBI Taxonomy" id="408139"/>
    <lineage>
        <taxon>Bacteria</taxon>
        <taxon>Pseudomonadati</taxon>
        <taxon>Spirochaetota</taxon>
        <taxon>Spirochaetia</taxon>
        <taxon>Leptospirales</taxon>
        <taxon>Leptospiraceae</taxon>
        <taxon>Leptospira</taxon>
    </lineage>
</organism>
<name>A0AAD0UN71_9LEPT</name>
<protein>
    <submittedName>
        <fullName evidence="2">Alpha/beta hydrolase</fullName>
    </submittedName>
</protein>
<evidence type="ECO:0000313" key="3">
    <source>
        <dbReference type="Proteomes" id="UP000276407"/>
    </source>
</evidence>
<reference evidence="2 3" key="1">
    <citation type="submission" date="2018-11" db="EMBL/GenBank/DDBJ databases">
        <title>Complete genome sequence of Leptospira kmetyi isolate LS 001/16 from soil sample associated with a leptospirosis patient in Kelantan.</title>
        <authorList>
            <person name="Muhammad Yusoff F."/>
            <person name="Muhammad Yusoff S."/>
            <person name="Ahmad M.N."/>
            <person name="Yusof N.Y."/>
            <person name="Aziah I."/>
        </authorList>
    </citation>
    <scope>NUCLEOTIDE SEQUENCE [LARGE SCALE GENOMIC DNA]</scope>
    <source>
        <strain evidence="2 3">LS 001/16</strain>
    </source>
</reference>
<dbReference type="Gene3D" id="3.40.50.1820">
    <property type="entry name" value="alpha/beta hydrolase"/>
    <property type="match status" value="1"/>
</dbReference>
<dbReference type="RefSeq" id="WP_010574312.1">
    <property type="nucleotide sequence ID" value="NZ_CP033614.1"/>
</dbReference>
<gene>
    <name evidence="2" type="ORF">EFP84_04485</name>
</gene>
<sequence>MKNFNSPLLSFFKGRILRTASCLVVLFFSSCSSLFYQPTQERYWKPDALGFTFREEEFITPDGETLKLWRIGSKNSKPKGVILQFHGNGENRTSHFTSLVWLVNHGYQLVSFDYRGYLDSSGVAEREGIHKDSIALIKKELEYSKIQNLPLIVYGQSLGGAIAARAVSEIGDKSGMLLVVLDGSFSSYRKVFKSVLRNIFFTPIDLIFGIFMDDSFSPEETIGTISPVPILIIHGTEDPVVHYENGMNLFKNAKEPKWFWEVRGGGHVNWMAFGNSKESKNFLIFLDSLIRNFNP</sequence>
<dbReference type="InterPro" id="IPR022742">
    <property type="entry name" value="Hydrolase_4"/>
</dbReference>
<dbReference type="PANTHER" id="PTHR12277:SF81">
    <property type="entry name" value="PROTEIN ABHD13"/>
    <property type="match status" value="1"/>
</dbReference>
<feature type="domain" description="Serine aminopeptidase S33" evidence="1">
    <location>
        <begin position="77"/>
        <end position="172"/>
    </location>
</feature>
<proteinExistence type="predicted"/>
<dbReference type="InterPro" id="IPR029058">
    <property type="entry name" value="AB_hydrolase_fold"/>
</dbReference>
<accession>A0AAD0UN71</accession>
<dbReference type="GO" id="GO:0016787">
    <property type="term" value="F:hydrolase activity"/>
    <property type="evidence" value="ECO:0007669"/>
    <property type="project" value="UniProtKB-KW"/>
</dbReference>
<evidence type="ECO:0000313" key="2">
    <source>
        <dbReference type="EMBL" id="AYV54844.1"/>
    </source>
</evidence>
<dbReference type="AlphaFoldDB" id="A0AAD0UN71"/>
<dbReference type="SUPFAM" id="SSF53474">
    <property type="entry name" value="alpha/beta-Hydrolases"/>
    <property type="match status" value="1"/>
</dbReference>
<dbReference type="PANTHER" id="PTHR12277">
    <property type="entry name" value="ALPHA/BETA HYDROLASE DOMAIN-CONTAINING PROTEIN"/>
    <property type="match status" value="1"/>
</dbReference>
<dbReference type="Proteomes" id="UP000276407">
    <property type="component" value="Chromosome 1"/>
</dbReference>
<keyword evidence="2" id="KW-0378">Hydrolase</keyword>
<dbReference type="Pfam" id="PF12146">
    <property type="entry name" value="Hydrolase_4"/>
    <property type="match status" value="1"/>
</dbReference>
<dbReference type="EMBL" id="CP033614">
    <property type="protein sequence ID" value="AYV54844.1"/>
    <property type="molecule type" value="Genomic_DNA"/>
</dbReference>
<evidence type="ECO:0000259" key="1">
    <source>
        <dbReference type="Pfam" id="PF12146"/>
    </source>
</evidence>